<proteinExistence type="predicted"/>
<name>A0ABZ0QJX1_9VIBR</name>
<dbReference type="PANTHER" id="PTHR33121:SF80">
    <property type="entry name" value="CYCLIC DI-GMP PHOSPHODIESTERASE PDEL"/>
    <property type="match status" value="1"/>
</dbReference>
<keyword evidence="1" id="KW-1133">Transmembrane helix</keyword>
<keyword evidence="1" id="KW-0472">Membrane</keyword>
<protein>
    <submittedName>
        <fullName evidence="3">EAL domain-containing protein</fullName>
    </submittedName>
</protein>
<dbReference type="Proteomes" id="UP001304071">
    <property type="component" value="Chromosome 2"/>
</dbReference>
<accession>A0ABZ0QJX1</accession>
<dbReference type="SMART" id="SM00052">
    <property type="entry name" value="EAL"/>
    <property type="match status" value="1"/>
</dbReference>
<evidence type="ECO:0000256" key="1">
    <source>
        <dbReference type="SAM" id="Phobius"/>
    </source>
</evidence>
<dbReference type="CDD" id="cd01948">
    <property type="entry name" value="EAL"/>
    <property type="match status" value="1"/>
</dbReference>
<dbReference type="InterPro" id="IPR001633">
    <property type="entry name" value="EAL_dom"/>
</dbReference>
<gene>
    <name evidence="3" type="ORF">R8Z52_20000</name>
</gene>
<dbReference type="InterPro" id="IPR035919">
    <property type="entry name" value="EAL_sf"/>
</dbReference>
<feature type="domain" description="EAL" evidence="2">
    <location>
        <begin position="248"/>
        <end position="501"/>
    </location>
</feature>
<keyword evidence="1" id="KW-0812">Transmembrane</keyword>
<sequence length="501" mass="57947">MTKKSAILSSVVLLILLINLIGYVLISCRVYIALNQYAYEHTEQISQRINSMLESTITSYYTELDQYKHQCDQFLPLAKQVSLASPYTRSITLANRDFIYCSTITLNAKQKYVVQNVAQGVSLRYIASSPLVKKSDVFLLVVTSEDVYVNFGIDSFIFTNLLNVDMNYFTPLLYIDNYLVSKNGTTLSPSFKVDEHHLVENAYIRLFYQIDRQNYLNFGLINYAYFYFIITVLSFICGVVLYVFLMRRDWTVFAIAKGLKRKQFVPYLQPVFDKDRRMVGAEVLARWLHPKYGLIAPDQFIPNAEHSGQINQIFSQLVDKVVAGLKPFQSRIDSLNEFHLAFNVASPQLTHFHLLRDCKHLIYGLNRCHFQLVLELTERVQIPQDELHIQGIISLKKQGIRIALDDFGTGHSSLSYLKNIKIDYLKMDKSFTDMIGEEEFKDHIVANVLDLAERIGVPVVAEGIENQYQELYLLNHNTQFFQGYYYGRPVSIDEFIRLYLS</sequence>
<dbReference type="EMBL" id="CP138204">
    <property type="protein sequence ID" value="WPC76812.1"/>
    <property type="molecule type" value="Genomic_DNA"/>
</dbReference>
<keyword evidence="4" id="KW-1185">Reference proteome</keyword>
<dbReference type="PANTHER" id="PTHR33121">
    <property type="entry name" value="CYCLIC DI-GMP PHOSPHODIESTERASE PDEF"/>
    <property type="match status" value="1"/>
</dbReference>
<dbReference type="RefSeq" id="WP_261897207.1">
    <property type="nucleotide sequence ID" value="NZ_AP024896.1"/>
</dbReference>
<feature type="transmembrane region" description="Helical" evidence="1">
    <location>
        <begin position="7"/>
        <end position="26"/>
    </location>
</feature>
<evidence type="ECO:0000259" key="2">
    <source>
        <dbReference type="PROSITE" id="PS50883"/>
    </source>
</evidence>
<dbReference type="InterPro" id="IPR050706">
    <property type="entry name" value="Cyclic-di-GMP_PDE-like"/>
</dbReference>
<reference evidence="3 4" key="1">
    <citation type="submission" date="2023-11" db="EMBL/GenBank/DDBJ databases">
        <title>Plant-associative lifestyle of Vibrio porteresiae and its evolutionary dynamics.</title>
        <authorList>
            <person name="Rameshkumar N."/>
            <person name="Kirti K."/>
        </authorList>
    </citation>
    <scope>NUCLEOTIDE SEQUENCE [LARGE SCALE GENOMIC DNA]</scope>
    <source>
        <strain evidence="3 4">MSSRF30</strain>
    </source>
</reference>
<dbReference type="Gene3D" id="3.20.20.450">
    <property type="entry name" value="EAL domain"/>
    <property type="match status" value="1"/>
</dbReference>
<feature type="transmembrane region" description="Helical" evidence="1">
    <location>
        <begin position="224"/>
        <end position="245"/>
    </location>
</feature>
<dbReference type="PROSITE" id="PS50883">
    <property type="entry name" value="EAL"/>
    <property type="match status" value="1"/>
</dbReference>
<organism evidence="3 4">
    <name type="scientific">Vibrio porteresiae DSM 19223</name>
    <dbReference type="NCBI Taxonomy" id="1123496"/>
    <lineage>
        <taxon>Bacteria</taxon>
        <taxon>Pseudomonadati</taxon>
        <taxon>Pseudomonadota</taxon>
        <taxon>Gammaproteobacteria</taxon>
        <taxon>Vibrionales</taxon>
        <taxon>Vibrionaceae</taxon>
        <taxon>Vibrio</taxon>
    </lineage>
</organism>
<dbReference type="SUPFAM" id="SSF141868">
    <property type="entry name" value="EAL domain-like"/>
    <property type="match status" value="1"/>
</dbReference>
<dbReference type="Pfam" id="PF00563">
    <property type="entry name" value="EAL"/>
    <property type="match status" value="1"/>
</dbReference>
<dbReference type="PROSITE" id="PS51257">
    <property type="entry name" value="PROKAR_LIPOPROTEIN"/>
    <property type="match status" value="1"/>
</dbReference>
<evidence type="ECO:0000313" key="4">
    <source>
        <dbReference type="Proteomes" id="UP001304071"/>
    </source>
</evidence>
<evidence type="ECO:0000313" key="3">
    <source>
        <dbReference type="EMBL" id="WPC76812.1"/>
    </source>
</evidence>